<dbReference type="RefSeq" id="WP_248411869.1">
    <property type="nucleotide sequence ID" value="NZ_JALPQF010000002.1"/>
</dbReference>
<gene>
    <name evidence="4" type="ORF">MUY34_03030</name>
</gene>
<sequence>MINRKQLFIKRLFDLLLAVLLFPFFIVPLIVLILIATIDSKQFGIFSQLRVGQHAKLFKIYKLRTLREEHHELGNLNKSATTIGKFFRTTKIDELPQLFNVLIGDMSFVGPRPDVPGFADKLEGDDRIILKVKPGITGPATLKYKDEESILSQQSDPETYNRTIIWVDKVEMNKKYVQNWSFYLDLNTIMKSILN</sequence>
<name>A0ABT0H5F0_9FLAO</name>
<comment type="similarity">
    <text evidence="1">Belongs to the bacterial sugar transferase family.</text>
</comment>
<dbReference type="PANTHER" id="PTHR30576:SF20">
    <property type="entry name" value="QUINOVOSAMINEPHOSPHOTRANSFERAE-RELATED"/>
    <property type="match status" value="1"/>
</dbReference>
<keyword evidence="4" id="KW-0808">Transferase</keyword>
<comment type="caution">
    <text evidence="4">The sequence shown here is derived from an EMBL/GenBank/DDBJ whole genome shotgun (WGS) entry which is preliminary data.</text>
</comment>
<evidence type="ECO:0000256" key="2">
    <source>
        <dbReference type="SAM" id="Phobius"/>
    </source>
</evidence>
<keyword evidence="2" id="KW-0812">Transmembrane</keyword>
<feature type="domain" description="Bacterial sugar transferase" evidence="3">
    <location>
        <begin position="10"/>
        <end position="193"/>
    </location>
</feature>
<accession>A0ABT0H5F0</accession>
<dbReference type="Proteomes" id="UP001203687">
    <property type="component" value="Unassembled WGS sequence"/>
</dbReference>
<dbReference type="InterPro" id="IPR003362">
    <property type="entry name" value="Bact_transf"/>
</dbReference>
<evidence type="ECO:0000313" key="5">
    <source>
        <dbReference type="Proteomes" id="UP001203687"/>
    </source>
</evidence>
<dbReference type="Pfam" id="PF02397">
    <property type="entry name" value="Bac_transf"/>
    <property type="match status" value="1"/>
</dbReference>
<organism evidence="4 5">
    <name type="scientific">Psychroserpens algicola</name>
    <dbReference type="NCBI Taxonomy" id="1719034"/>
    <lineage>
        <taxon>Bacteria</taxon>
        <taxon>Pseudomonadati</taxon>
        <taxon>Bacteroidota</taxon>
        <taxon>Flavobacteriia</taxon>
        <taxon>Flavobacteriales</taxon>
        <taxon>Flavobacteriaceae</taxon>
        <taxon>Psychroserpens</taxon>
    </lineage>
</organism>
<reference evidence="4" key="1">
    <citation type="submission" date="2022-04" db="EMBL/GenBank/DDBJ databases">
        <authorList>
            <person name="Ren T."/>
        </authorList>
    </citation>
    <scope>NUCLEOTIDE SEQUENCE</scope>
    <source>
        <strain evidence="4">F63249</strain>
    </source>
</reference>
<feature type="transmembrane region" description="Helical" evidence="2">
    <location>
        <begin position="12"/>
        <end position="38"/>
    </location>
</feature>
<dbReference type="GO" id="GO:0016740">
    <property type="term" value="F:transferase activity"/>
    <property type="evidence" value="ECO:0007669"/>
    <property type="project" value="UniProtKB-KW"/>
</dbReference>
<keyword evidence="2" id="KW-0472">Membrane</keyword>
<evidence type="ECO:0000259" key="3">
    <source>
        <dbReference type="Pfam" id="PF02397"/>
    </source>
</evidence>
<dbReference type="EMBL" id="JALPQF010000002">
    <property type="protein sequence ID" value="MCK8479576.1"/>
    <property type="molecule type" value="Genomic_DNA"/>
</dbReference>
<evidence type="ECO:0000313" key="4">
    <source>
        <dbReference type="EMBL" id="MCK8479576.1"/>
    </source>
</evidence>
<proteinExistence type="inferred from homology"/>
<keyword evidence="5" id="KW-1185">Reference proteome</keyword>
<protein>
    <submittedName>
        <fullName evidence="4">Sugar transferase</fullName>
    </submittedName>
</protein>
<dbReference type="PANTHER" id="PTHR30576">
    <property type="entry name" value="COLANIC BIOSYNTHESIS UDP-GLUCOSE LIPID CARRIER TRANSFERASE"/>
    <property type="match status" value="1"/>
</dbReference>
<evidence type="ECO:0000256" key="1">
    <source>
        <dbReference type="ARBA" id="ARBA00006464"/>
    </source>
</evidence>
<keyword evidence="2" id="KW-1133">Transmembrane helix</keyword>